<dbReference type="AlphaFoldDB" id="A0A396IWW0"/>
<dbReference type="Proteomes" id="UP000265566">
    <property type="component" value="Chromosome 3"/>
</dbReference>
<dbReference type="Gramene" id="rna17277">
    <property type="protein sequence ID" value="RHN68864.1"/>
    <property type="gene ID" value="gene17277"/>
</dbReference>
<protein>
    <submittedName>
        <fullName evidence="1">Uncharacterized protein</fullName>
    </submittedName>
</protein>
<dbReference type="EMBL" id="PSQE01000003">
    <property type="protein sequence ID" value="RHN68864.1"/>
    <property type="molecule type" value="Genomic_DNA"/>
</dbReference>
<accession>A0A396IWW0</accession>
<proteinExistence type="predicted"/>
<evidence type="ECO:0000313" key="1">
    <source>
        <dbReference type="EMBL" id="RHN68864.1"/>
    </source>
</evidence>
<organism evidence="1 2">
    <name type="scientific">Medicago truncatula</name>
    <name type="common">Barrel medic</name>
    <name type="synonym">Medicago tribuloides</name>
    <dbReference type="NCBI Taxonomy" id="3880"/>
    <lineage>
        <taxon>Eukaryota</taxon>
        <taxon>Viridiplantae</taxon>
        <taxon>Streptophyta</taxon>
        <taxon>Embryophyta</taxon>
        <taxon>Tracheophyta</taxon>
        <taxon>Spermatophyta</taxon>
        <taxon>Magnoliopsida</taxon>
        <taxon>eudicotyledons</taxon>
        <taxon>Gunneridae</taxon>
        <taxon>Pentapetalae</taxon>
        <taxon>rosids</taxon>
        <taxon>fabids</taxon>
        <taxon>Fabales</taxon>
        <taxon>Fabaceae</taxon>
        <taxon>Papilionoideae</taxon>
        <taxon>50 kb inversion clade</taxon>
        <taxon>NPAAA clade</taxon>
        <taxon>Hologalegina</taxon>
        <taxon>IRL clade</taxon>
        <taxon>Trifolieae</taxon>
        <taxon>Medicago</taxon>
    </lineage>
</organism>
<gene>
    <name evidence="1" type="ORF">MtrunA17_Chr3g0118571</name>
</gene>
<comment type="caution">
    <text evidence="1">The sequence shown here is derived from an EMBL/GenBank/DDBJ whole genome shotgun (WGS) entry which is preliminary data.</text>
</comment>
<sequence length="58" mass="6392">MGGGLVGDNIGLNEEVIKKACSLSFKAHNSTNEPYITKVFRTTSNLTISRYKLSWLMG</sequence>
<name>A0A396IWW0_MEDTR</name>
<evidence type="ECO:0000313" key="2">
    <source>
        <dbReference type="Proteomes" id="UP000265566"/>
    </source>
</evidence>
<reference evidence="2" key="1">
    <citation type="journal article" date="2018" name="Nat. Plants">
        <title>Whole-genome landscape of Medicago truncatula symbiotic genes.</title>
        <authorList>
            <person name="Pecrix Y."/>
            <person name="Staton S.E."/>
            <person name="Sallet E."/>
            <person name="Lelandais-Briere C."/>
            <person name="Moreau S."/>
            <person name="Carrere S."/>
            <person name="Blein T."/>
            <person name="Jardinaud M.F."/>
            <person name="Latrasse D."/>
            <person name="Zouine M."/>
            <person name="Zahm M."/>
            <person name="Kreplak J."/>
            <person name="Mayjonade B."/>
            <person name="Satge C."/>
            <person name="Perez M."/>
            <person name="Cauet S."/>
            <person name="Marande W."/>
            <person name="Chantry-Darmon C."/>
            <person name="Lopez-Roques C."/>
            <person name="Bouchez O."/>
            <person name="Berard A."/>
            <person name="Debelle F."/>
            <person name="Munos S."/>
            <person name="Bendahmane A."/>
            <person name="Berges H."/>
            <person name="Niebel A."/>
            <person name="Buitink J."/>
            <person name="Frugier F."/>
            <person name="Benhamed M."/>
            <person name="Crespi M."/>
            <person name="Gouzy J."/>
            <person name="Gamas P."/>
        </authorList>
    </citation>
    <scope>NUCLEOTIDE SEQUENCE [LARGE SCALE GENOMIC DNA]</scope>
    <source>
        <strain evidence="2">cv. Jemalong A17</strain>
    </source>
</reference>